<evidence type="ECO:0000259" key="1">
    <source>
        <dbReference type="PROSITE" id="PS50011"/>
    </source>
</evidence>
<evidence type="ECO:0000313" key="3">
    <source>
        <dbReference type="Proteomes" id="UP000800039"/>
    </source>
</evidence>
<reference evidence="2" key="1">
    <citation type="submission" date="2020-01" db="EMBL/GenBank/DDBJ databases">
        <authorList>
            <consortium name="DOE Joint Genome Institute"/>
            <person name="Haridas S."/>
            <person name="Albert R."/>
            <person name="Binder M."/>
            <person name="Bloem J."/>
            <person name="Labutti K."/>
            <person name="Salamov A."/>
            <person name="Andreopoulos B."/>
            <person name="Baker S.E."/>
            <person name="Barry K."/>
            <person name="Bills G."/>
            <person name="Bluhm B.H."/>
            <person name="Cannon C."/>
            <person name="Castanera R."/>
            <person name="Culley D.E."/>
            <person name="Daum C."/>
            <person name="Ezra D."/>
            <person name="Gonzalez J.B."/>
            <person name="Henrissat B."/>
            <person name="Kuo A."/>
            <person name="Liang C."/>
            <person name="Lipzen A."/>
            <person name="Lutzoni F."/>
            <person name="Magnuson J."/>
            <person name="Mondo S."/>
            <person name="Nolan M."/>
            <person name="Ohm R."/>
            <person name="Pangilinan J."/>
            <person name="Park H.-J."/>
            <person name="Ramirez L."/>
            <person name="Alfaro M."/>
            <person name="Sun H."/>
            <person name="Tritt A."/>
            <person name="Yoshinaga Y."/>
            <person name="Zwiers L.-H."/>
            <person name="Turgeon B.G."/>
            <person name="Goodwin S.B."/>
            <person name="Spatafora J.W."/>
            <person name="Crous P.W."/>
            <person name="Grigoriev I.V."/>
        </authorList>
    </citation>
    <scope>NUCLEOTIDE SEQUENCE</scope>
    <source>
        <strain evidence="2">CBS 394.84</strain>
    </source>
</reference>
<name>A0A9P4GMP9_9PLEO</name>
<dbReference type="PROSITE" id="PS50011">
    <property type="entry name" value="PROTEIN_KINASE_DOM"/>
    <property type="match status" value="1"/>
</dbReference>
<dbReference type="AlphaFoldDB" id="A0A9P4GMP9"/>
<dbReference type="EMBL" id="ML976615">
    <property type="protein sequence ID" value="KAF1849253.1"/>
    <property type="molecule type" value="Genomic_DNA"/>
</dbReference>
<accession>A0A9P4GMP9</accession>
<dbReference type="GO" id="GO:0005524">
    <property type="term" value="F:ATP binding"/>
    <property type="evidence" value="ECO:0007669"/>
    <property type="project" value="InterPro"/>
</dbReference>
<dbReference type="SUPFAM" id="SSF56112">
    <property type="entry name" value="Protein kinase-like (PK-like)"/>
    <property type="match status" value="1"/>
</dbReference>
<feature type="non-terminal residue" evidence="2">
    <location>
        <position position="1"/>
    </location>
</feature>
<dbReference type="OrthoDB" id="3673723at2759"/>
<feature type="non-terminal residue" evidence="2">
    <location>
        <position position="359"/>
    </location>
</feature>
<proteinExistence type="predicted"/>
<comment type="caution">
    <text evidence="2">The sequence shown here is derived from an EMBL/GenBank/DDBJ whole genome shotgun (WGS) entry which is preliminary data.</text>
</comment>
<keyword evidence="3" id="KW-1185">Reference proteome</keyword>
<dbReference type="InterPro" id="IPR011009">
    <property type="entry name" value="Kinase-like_dom_sf"/>
</dbReference>
<dbReference type="Proteomes" id="UP000800039">
    <property type="component" value="Unassembled WGS sequence"/>
</dbReference>
<gene>
    <name evidence="2" type="ORF">K460DRAFT_259368</name>
</gene>
<dbReference type="GO" id="GO:0004672">
    <property type="term" value="F:protein kinase activity"/>
    <property type="evidence" value="ECO:0007669"/>
    <property type="project" value="InterPro"/>
</dbReference>
<evidence type="ECO:0000313" key="2">
    <source>
        <dbReference type="EMBL" id="KAF1849253.1"/>
    </source>
</evidence>
<feature type="domain" description="Protein kinase" evidence="1">
    <location>
        <begin position="188"/>
        <end position="359"/>
    </location>
</feature>
<organism evidence="2 3">
    <name type="scientific">Cucurbitaria berberidis CBS 394.84</name>
    <dbReference type="NCBI Taxonomy" id="1168544"/>
    <lineage>
        <taxon>Eukaryota</taxon>
        <taxon>Fungi</taxon>
        <taxon>Dikarya</taxon>
        <taxon>Ascomycota</taxon>
        <taxon>Pezizomycotina</taxon>
        <taxon>Dothideomycetes</taxon>
        <taxon>Pleosporomycetidae</taxon>
        <taxon>Pleosporales</taxon>
        <taxon>Pleosporineae</taxon>
        <taxon>Cucurbitariaceae</taxon>
        <taxon>Cucurbitaria</taxon>
    </lineage>
</organism>
<dbReference type="RefSeq" id="XP_040791816.1">
    <property type="nucleotide sequence ID" value="XM_040927450.1"/>
</dbReference>
<dbReference type="GeneID" id="63844703"/>
<sequence length="359" mass="41069">LTTPYLTAEGYYKRAWRDILRTQHPRWKEPLVRRNLAYLWASRTHAEQVACENLVASNALVLPDVDLGILPLRTVPKGWAAHPRAHERLAARAGVGVEGGGDGDGEVDGDGDIAMPTQGPDPALPALIQEDIEPDPVVVAPVNTTNFAFWPTPEANTAISLPRFNAEEEEWLESDIYLPGEEGEERLWRGITTLGRGATGRVGLWVKVDETRTIRRRIAVKDIASIYYSDWVNPMNWRDKLPRDVAIQERVRMQGGHRAIHRYEGYRLSLPGRRYRLYHEVCEYGNLMTAMDYYSKQWRRRRNRPFPAKKEPEHVIPEAFLWEVFRNLVEACTFLERGAGVDMGAGKEWRSIVHNDMHL</sequence>
<protein>
    <recommendedName>
        <fullName evidence="1">Protein kinase domain-containing protein</fullName>
    </recommendedName>
</protein>
<dbReference type="InterPro" id="IPR000719">
    <property type="entry name" value="Prot_kinase_dom"/>
</dbReference>